<dbReference type="Gene3D" id="3.40.50.2300">
    <property type="match status" value="1"/>
</dbReference>
<dbReference type="Pfam" id="PF02518">
    <property type="entry name" value="HATPase_c"/>
    <property type="match status" value="1"/>
</dbReference>
<dbReference type="InterPro" id="IPR005467">
    <property type="entry name" value="His_kinase_dom"/>
</dbReference>
<dbReference type="SUPFAM" id="SSF55874">
    <property type="entry name" value="ATPase domain of HSP90 chaperone/DNA topoisomerase II/histidine kinase"/>
    <property type="match status" value="1"/>
</dbReference>
<reference evidence="7 8" key="1">
    <citation type="submission" date="2022-11" db="EMBL/GenBank/DDBJ databases">
        <title>Minimal conservation of predation-associated metabolite biosynthetic gene clusters underscores biosynthetic potential of Myxococcota including descriptions for ten novel species: Archangium lansinium sp. nov., Myxococcus landrumus sp. nov., Nannocystis bai.</title>
        <authorList>
            <person name="Ahearne A."/>
            <person name="Stevens C."/>
            <person name="Dowd S."/>
        </authorList>
    </citation>
    <scope>NUCLEOTIDE SEQUENCE [LARGE SCALE GENOMIC DNA]</scope>
    <source>
        <strain evidence="7 8">NCELM</strain>
    </source>
</reference>
<dbReference type="SMART" id="SM00387">
    <property type="entry name" value="HATPase_c"/>
    <property type="match status" value="1"/>
</dbReference>
<keyword evidence="3 4" id="KW-0597">Phosphoprotein</keyword>
<accession>A0ABT5BP65</accession>
<sequence length="268" mass="28426">MVLSPVGPSFVDGDPTRLSQVFTNLLDNAVKYTQPGGRIEVSLLDDGGQAHVRVRDDGVGITKDGLEHIFDLFYQSHVSLDRTDGGLGIGLTLVRALVEMHGGTVTAQSEGPGRGMEFHVVLPGVATVRDAANSELYAGSGRPGGTSRRVLIIEDNEDIRVLLGDLCKQWGHEVALASDGPQGVALALQLRPDVALVDIGLPGLDGCEVARRIRDDPRGSDTHLVALTGYGSQELRAATAEAGFELHLVKPVNPERLAEFISSTSAVH</sequence>
<keyword evidence="7" id="KW-0547">Nucleotide-binding</keyword>
<comment type="catalytic activity">
    <reaction evidence="1">
        <text>ATP + protein L-histidine = ADP + protein N-phospho-L-histidine.</text>
        <dbReference type="EC" id="2.7.13.3"/>
    </reaction>
</comment>
<dbReference type="PROSITE" id="PS50109">
    <property type="entry name" value="HIS_KIN"/>
    <property type="match status" value="1"/>
</dbReference>
<evidence type="ECO:0000256" key="4">
    <source>
        <dbReference type="PROSITE-ProRule" id="PRU00169"/>
    </source>
</evidence>
<dbReference type="EMBL" id="JAQNDN010000028">
    <property type="protein sequence ID" value="MDC0675964.1"/>
    <property type="molecule type" value="Genomic_DNA"/>
</dbReference>
<evidence type="ECO:0000259" key="6">
    <source>
        <dbReference type="PROSITE" id="PS50110"/>
    </source>
</evidence>
<evidence type="ECO:0000313" key="7">
    <source>
        <dbReference type="EMBL" id="MDC0675964.1"/>
    </source>
</evidence>
<evidence type="ECO:0000256" key="3">
    <source>
        <dbReference type="ARBA" id="ARBA00022553"/>
    </source>
</evidence>
<proteinExistence type="predicted"/>
<dbReference type="GO" id="GO:0005524">
    <property type="term" value="F:ATP binding"/>
    <property type="evidence" value="ECO:0007669"/>
    <property type="project" value="UniProtKB-KW"/>
</dbReference>
<dbReference type="RefSeq" id="WP_272011661.1">
    <property type="nucleotide sequence ID" value="NZ_JAQNDN010000028.1"/>
</dbReference>
<keyword evidence="8" id="KW-1185">Reference proteome</keyword>
<dbReference type="EC" id="2.7.13.3" evidence="2"/>
<evidence type="ECO:0000256" key="2">
    <source>
        <dbReference type="ARBA" id="ARBA00012438"/>
    </source>
</evidence>
<dbReference type="InterPro" id="IPR011006">
    <property type="entry name" value="CheY-like_superfamily"/>
</dbReference>
<feature type="domain" description="Response regulatory" evidence="6">
    <location>
        <begin position="149"/>
        <end position="265"/>
    </location>
</feature>
<dbReference type="InterPro" id="IPR001789">
    <property type="entry name" value="Sig_transdc_resp-reg_receiver"/>
</dbReference>
<comment type="caution">
    <text evidence="7">The sequence shown here is derived from an EMBL/GenBank/DDBJ whole genome shotgun (WGS) entry which is preliminary data.</text>
</comment>
<protein>
    <recommendedName>
        <fullName evidence="2">histidine kinase</fullName>
        <ecNumber evidence="2">2.7.13.3</ecNumber>
    </recommendedName>
</protein>
<dbReference type="Gene3D" id="3.30.565.10">
    <property type="entry name" value="Histidine kinase-like ATPase, C-terminal domain"/>
    <property type="match status" value="1"/>
</dbReference>
<keyword evidence="7" id="KW-0067">ATP-binding</keyword>
<feature type="modified residue" description="4-aspartylphosphate" evidence="4">
    <location>
        <position position="198"/>
    </location>
</feature>
<evidence type="ECO:0000313" key="8">
    <source>
        <dbReference type="Proteomes" id="UP001217838"/>
    </source>
</evidence>
<dbReference type="Proteomes" id="UP001217838">
    <property type="component" value="Unassembled WGS sequence"/>
</dbReference>
<dbReference type="PANTHER" id="PTHR43547">
    <property type="entry name" value="TWO-COMPONENT HISTIDINE KINASE"/>
    <property type="match status" value="1"/>
</dbReference>
<feature type="domain" description="Histidine kinase" evidence="5">
    <location>
        <begin position="1"/>
        <end position="126"/>
    </location>
</feature>
<name>A0ABT5BP65_9BACT</name>
<dbReference type="SMART" id="SM00448">
    <property type="entry name" value="REC"/>
    <property type="match status" value="1"/>
</dbReference>
<dbReference type="PRINTS" id="PR00344">
    <property type="entry name" value="BCTRLSENSOR"/>
</dbReference>
<evidence type="ECO:0000256" key="1">
    <source>
        <dbReference type="ARBA" id="ARBA00000085"/>
    </source>
</evidence>
<dbReference type="PROSITE" id="PS50110">
    <property type="entry name" value="RESPONSE_REGULATORY"/>
    <property type="match status" value="1"/>
</dbReference>
<dbReference type="InterPro" id="IPR004358">
    <property type="entry name" value="Sig_transdc_His_kin-like_C"/>
</dbReference>
<evidence type="ECO:0000259" key="5">
    <source>
        <dbReference type="PROSITE" id="PS50109"/>
    </source>
</evidence>
<dbReference type="InterPro" id="IPR003594">
    <property type="entry name" value="HATPase_dom"/>
</dbReference>
<dbReference type="SUPFAM" id="SSF52172">
    <property type="entry name" value="CheY-like"/>
    <property type="match status" value="1"/>
</dbReference>
<dbReference type="Pfam" id="PF00072">
    <property type="entry name" value="Response_reg"/>
    <property type="match status" value="1"/>
</dbReference>
<dbReference type="InterPro" id="IPR036890">
    <property type="entry name" value="HATPase_C_sf"/>
</dbReference>
<organism evidence="7 8">
    <name type="scientific">Nannocystis radixulma</name>
    <dbReference type="NCBI Taxonomy" id="2995305"/>
    <lineage>
        <taxon>Bacteria</taxon>
        <taxon>Pseudomonadati</taxon>
        <taxon>Myxococcota</taxon>
        <taxon>Polyangia</taxon>
        <taxon>Nannocystales</taxon>
        <taxon>Nannocystaceae</taxon>
        <taxon>Nannocystis</taxon>
    </lineage>
</organism>
<dbReference type="PANTHER" id="PTHR43547:SF2">
    <property type="entry name" value="HYBRID SIGNAL TRANSDUCTION HISTIDINE KINASE C"/>
    <property type="match status" value="1"/>
</dbReference>
<gene>
    <name evidence="7" type="ORF">POL58_50000</name>
</gene>
<dbReference type="CDD" id="cd17580">
    <property type="entry name" value="REC_2_DhkD-like"/>
    <property type="match status" value="1"/>
</dbReference>
<dbReference type="CDD" id="cd00075">
    <property type="entry name" value="HATPase"/>
    <property type="match status" value="1"/>
</dbReference>